<dbReference type="InterPro" id="IPR017937">
    <property type="entry name" value="Thioredoxin_CS"/>
</dbReference>
<sequence length="183" mass="19259">MFRASARTAGPRISRSFSSATAPRAARATPKSFRAAPAASAPRAFSPTPVAPAASPLASIARPMSSGPAAVPLPGSEITAGDGDFEEILKHAGDKPVVVDFYADWCGPCRMIAPALKKVIAENGKTFLVKVDVDSAEETAAKYQIASLPTVAVFRNMKIVDKFLGTRSEAQIRTFVDHATEEA</sequence>
<dbReference type="AlphaFoldDB" id="A0A507E7T3"/>
<dbReference type="CDD" id="cd02947">
    <property type="entry name" value="TRX_family"/>
    <property type="match status" value="1"/>
</dbReference>
<dbReference type="PROSITE" id="PS00194">
    <property type="entry name" value="THIOREDOXIN_1"/>
    <property type="match status" value="1"/>
</dbReference>
<feature type="domain" description="Thioredoxin" evidence="3">
    <location>
        <begin position="67"/>
        <end position="181"/>
    </location>
</feature>
<dbReference type="Pfam" id="PF00085">
    <property type="entry name" value="Thioredoxin"/>
    <property type="match status" value="1"/>
</dbReference>
<dbReference type="STRING" id="109895.A0A507E7T3"/>
<accession>A0A507E7T3</accession>
<keyword evidence="5" id="KW-1185">Reference proteome</keyword>
<dbReference type="InterPro" id="IPR036249">
    <property type="entry name" value="Thioredoxin-like_sf"/>
</dbReference>
<feature type="compositionally biased region" description="Low complexity" evidence="2">
    <location>
        <begin position="18"/>
        <end position="47"/>
    </location>
</feature>
<proteinExistence type="predicted"/>
<protein>
    <recommendedName>
        <fullName evidence="3">Thioredoxin domain-containing protein</fullName>
    </recommendedName>
</protein>
<evidence type="ECO:0000256" key="2">
    <source>
        <dbReference type="SAM" id="MobiDB-lite"/>
    </source>
</evidence>
<dbReference type="PRINTS" id="PR00421">
    <property type="entry name" value="THIOREDOXIN"/>
</dbReference>
<dbReference type="EMBL" id="QEAQ01000018">
    <property type="protein sequence ID" value="TPX60123.1"/>
    <property type="molecule type" value="Genomic_DNA"/>
</dbReference>
<feature type="region of interest" description="Disordered" evidence="2">
    <location>
        <begin position="1"/>
        <end position="50"/>
    </location>
</feature>
<evidence type="ECO:0000313" key="4">
    <source>
        <dbReference type="EMBL" id="TPX60123.1"/>
    </source>
</evidence>
<dbReference type="InterPro" id="IPR005746">
    <property type="entry name" value="Thioredoxin"/>
</dbReference>
<dbReference type="Gene3D" id="3.40.30.10">
    <property type="entry name" value="Glutaredoxin"/>
    <property type="match status" value="1"/>
</dbReference>
<dbReference type="SUPFAM" id="SSF52833">
    <property type="entry name" value="Thioredoxin-like"/>
    <property type="match status" value="1"/>
</dbReference>
<evidence type="ECO:0000256" key="1">
    <source>
        <dbReference type="ARBA" id="ARBA00023157"/>
    </source>
</evidence>
<organism evidence="4 5">
    <name type="scientific">Powellomyces hirtus</name>
    <dbReference type="NCBI Taxonomy" id="109895"/>
    <lineage>
        <taxon>Eukaryota</taxon>
        <taxon>Fungi</taxon>
        <taxon>Fungi incertae sedis</taxon>
        <taxon>Chytridiomycota</taxon>
        <taxon>Chytridiomycota incertae sedis</taxon>
        <taxon>Chytridiomycetes</taxon>
        <taxon>Spizellomycetales</taxon>
        <taxon>Powellomycetaceae</taxon>
        <taxon>Powellomyces</taxon>
    </lineage>
</organism>
<dbReference type="GO" id="GO:0015035">
    <property type="term" value="F:protein-disulfide reductase activity"/>
    <property type="evidence" value="ECO:0007669"/>
    <property type="project" value="InterPro"/>
</dbReference>
<dbReference type="Proteomes" id="UP000318582">
    <property type="component" value="Unassembled WGS sequence"/>
</dbReference>
<keyword evidence="1" id="KW-1015">Disulfide bond</keyword>
<name>A0A507E7T3_9FUNG</name>
<dbReference type="NCBIfam" id="TIGR01068">
    <property type="entry name" value="thioredoxin"/>
    <property type="match status" value="1"/>
</dbReference>
<dbReference type="PROSITE" id="PS51352">
    <property type="entry name" value="THIOREDOXIN_2"/>
    <property type="match status" value="1"/>
</dbReference>
<reference evidence="4 5" key="1">
    <citation type="journal article" date="2019" name="Sci. Rep.">
        <title>Comparative genomics of chytrid fungi reveal insights into the obligate biotrophic and pathogenic lifestyle of Synchytrium endobioticum.</title>
        <authorList>
            <person name="van de Vossenberg B.T.L.H."/>
            <person name="Warris S."/>
            <person name="Nguyen H.D.T."/>
            <person name="van Gent-Pelzer M.P.E."/>
            <person name="Joly D.L."/>
            <person name="van de Geest H.C."/>
            <person name="Bonants P.J.M."/>
            <person name="Smith D.S."/>
            <person name="Levesque C.A."/>
            <person name="van der Lee T.A.J."/>
        </authorList>
    </citation>
    <scope>NUCLEOTIDE SEQUENCE [LARGE SCALE GENOMIC DNA]</scope>
    <source>
        <strain evidence="4 5">CBS 809.83</strain>
    </source>
</reference>
<dbReference type="PANTHER" id="PTHR46115">
    <property type="entry name" value="THIOREDOXIN-LIKE PROTEIN 1"/>
    <property type="match status" value="1"/>
</dbReference>
<evidence type="ECO:0000259" key="3">
    <source>
        <dbReference type="PROSITE" id="PS51352"/>
    </source>
</evidence>
<gene>
    <name evidence="4" type="ORF">PhCBS80983_g01976</name>
</gene>
<comment type="caution">
    <text evidence="4">The sequence shown here is derived from an EMBL/GenBank/DDBJ whole genome shotgun (WGS) entry which is preliminary data.</text>
</comment>
<dbReference type="InterPro" id="IPR013766">
    <property type="entry name" value="Thioredoxin_domain"/>
</dbReference>
<evidence type="ECO:0000313" key="5">
    <source>
        <dbReference type="Proteomes" id="UP000318582"/>
    </source>
</evidence>